<dbReference type="EMBL" id="PQXI01000180">
    <property type="protein sequence ID" value="TGO22138.1"/>
    <property type="molecule type" value="Genomic_DNA"/>
</dbReference>
<dbReference type="Proteomes" id="UP000297910">
    <property type="component" value="Unassembled WGS sequence"/>
</dbReference>
<accession>A0A4Z1FFL0</accession>
<organism evidence="1 2">
    <name type="scientific">Botrytis paeoniae</name>
    <dbReference type="NCBI Taxonomy" id="278948"/>
    <lineage>
        <taxon>Eukaryota</taxon>
        <taxon>Fungi</taxon>
        <taxon>Dikarya</taxon>
        <taxon>Ascomycota</taxon>
        <taxon>Pezizomycotina</taxon>
        <taxon>Leotiomycetes</taxon>
        <taxon>Helotiales</taxon>
        <taxon>Sclerotiniaceae</taxon>
        <taxon>Botrytis</taxon>
    </lineage>
</organism>
<gene>
    <name evidence="1" type="ORF">BPAE_0180g00030</name>
</gene>
<protein>
    <submittedName>
        <fullName evidence="1">Uncharacterized protein</fullName>
    </submittedName>
</protein>
<name>A0A4Z1FFL0_9HELO</name>
<evidence type="ECO:0000313" key="2">
    <source>
        <dbReference type="Proteomes" id="UP000297910"/>
    </source>
</evidence>
<evidence type="ECO:0000313" key="1">
    <source>
        <dbReference type="EMBL" id="TGO22138.1"/>
    </source>
</evidence>
<sequence>MATILFNKGHPGPKYAQDAPTKKQLLNNIIDGMARTRPNALWAVIPISSTSYSEGFRKVTYTALANAVNGIA</sequence>
<reference evidence="1 2" key="1">
    <citation type="submission" date="2017-12" db="EMBL/GenBank/DDBJ databases">
        <title>Comparative genomics of Botrytis spp.</title>
        <authorList>
            <person name="Valero-Jimenez C.A."/>
            <person name="Tapia P."/>
            <person name="Veloso J."/>
            <person name="Silva-Moreno E."/>
            <person name="Staats M."/>
            <person name="Valdes J.H."/>
            <person name="Van Kan J.A.L."/>
        </authorList>
    </citation>
    <scope>NUCLEOTIDE SEQUENCE [LARGE SCALE GENOMIC DNA]</scope>
    <source>
        <strain evidence="1 2">Bp0003</strain>
    </source>
</reference>
<keyword evidence="2" id="KW-1185">Reference proteome</keyword>
<comment type="caution">
    <text evidence="1">The sequence shown here is derived from an EMBL/GenBank/DDBJ whole genome shotgun (WGS) entry which is preliminary data.</text>
</comment>
<proteinExistence type="predicted"/>
<dbReference type="AlphaFoldDB" id="A0A4Z1FFL0"/>